<sequence>PKQGLSTQCARLISARTGIPNSNSRAGKKDEDDTAEDDWGLRSASRLREGACCPCAESHGARHLITLPSSLRTPHRALCSTLYSRPGLIPTFFRFYFYPSAHNINTNTRTPGRRAHTPTGYRPRGVIPNSRISFMDDKIQNYVRIFDINIARRILWRGGGVPGPGPV</sequence>
<accession>A0A166A288</accession>
<feature type="region of interest" description="Disordered" evidence="1">
    <location>
        <begin position="14"/>
        <end position="37"/>
    </location>
</feature>
<evidence type="ECO:0000313" key="3">
    <source>
        <dbReference type="Proteomes" id="UP000076532"/>
    </source>
</evidence>
<keyword evidence="3" id="KW-1185">Reference proteome</keyword>
<dbReference type="AlphaFoldDB" id="A0A166A288"/>
<dbReference type="Proteomes" id="UP000076532">
    <property type="component" value="Unassembled WGS sequence"/>
</dbReference>
<evidence type="ECO:0000313" key="2">
    <source>
        <dbReference type="EMBL" id="KZP11176.1"/>
    </source>
</evidence>
<name>A0A166A288_9AGAM</name>
<gene>
    <name evidence="2" type="ORF">FIBSPDRAFT_871815</name>
</gene>
<proteinExistence type="predicted"/>
<organism evidence="2 3">
    <name type="scientific">Athelia psychrophila</name>
    <dbReference type="NCBI Taxonomy" id="1759441"/>
    <lineage>
        <taxon>Eukaryota</taxon>
        <taxon>Fungi</taxon>
        <taxon>Dikarya</taxon>
        <taxon>Basidiomycota</taxon>
        <taxon>Agaricomycotina</taxon>
        <taxon>Agaricomycetes</taxon>
        <taxon>Agaricomycetidae</taxon>
        <taxon>Atheliales</taxon>
        <taxon>Atheliaceae</taxon>
        <taxon>Athelia</taxon>
    </lineage>
</organism>
<feature type="non-terminal residue" evidence="2">
    <location>
        <position position="1"/>
    </location>
</feature>
<reference evidence="2 3" key="1">
    <citation type="journal article" date="2016" name="Mol. Biol. Evol.">
        <title>Comparative Genomics of Early-Diverging Mushroom-Forming Fungi Provides Insights into the Origins of Lignocellulose Decay Capabilities.</title>
        <authorList>
            <person name="Nagy L.G."/>
            <person name="Riley R."/>
            <person name="Tritt A."/>
            <person name="Adam C."/>
            <person name="Daum C."/>
            <person name="Floudas D."/>
            <person name="Sun H."/>
            <person name="Yadav J.S."/>
            <person name="Pangilinan J."/>
            <person name="Larsson K.H."/>
            <person name="Matsuura K."/>
            <person name="Barry K."/>
            <person name="Labutti K."/>
            <person name="Kuo R."/>
            <person name="Ohm R.A."/>
            <person name="Bhattacharya S.S."/>
            <person name="Shirouzu T."/>
            <person name="Yoshinaga Y."/>
            <person name="Martin F.M."/>
            <person name="Grigoriev I.V."/>
            <person name="Hibbett D.S."/>
        </authorList>
    </citation>
    <scope>NUCLEOTIDE SEQUENCE [LARGE SCALE GENOMIC DNA]</scope>
    <source>
        <strain evidence="2 3">CBS 109695</strain>
    </source>
</reference>
<dbReference type="EMBL" id="KV417667">
    <property type="protein sequence ID" value="KZP11176.1"/>
    <property type="molecule type" value="Genomic_DNA"/>
</dbReference>
<protein>
    <submittedName>
        <fullName evidence="2">Uncharacterized protein</fullName>
    </submittedName>
</protein>
<evidence type="ECO:0000256" key="1">
    <source>
        <dbReference type="SAM" id="MobiDB-lite"/>
    </source>
</evidence>